<dbReference type="RefSeq" id="WP_120796638.1">
    <property type="nucleotide sequence ID" value="NZ_RBXL01000001.1"/>
</dbReference>
<dbReference type="PANTHER" id="PTHR47918">
    <property type="entry name" value="DNA-BINDING PROTEIN FIS"/>
    <property type="match status" value="1"/>
</dbReference>
<dbReference type="InterPro" id="IPR005412">
    <property type="entry name" value="Fis_DNA-bd"/>
</dbReference>
<accession>A0A495V440</accession>
<dbReference type="GO" id="GO:0043565">
    <property type="term" value="F:sequence-specific DNA binding"/>
    <property type="evidence" value="ECO:0007669"/>
    <property type="project" value="InterPro"/>
</dbReference>
<organism evidence="5 6">
    <name type="scientific">Thiocapsa rosea</name>
    <dbReference type="NCBI Taxonomy" id="69360"/>
    <lineage>
        <taxon>Bacteria</taxon>
        <taxon>Pseudomonadati</taxon>
        <taxon>Pseudomonadota</taxon>
        <taxon>Gammaproteobacteria</taxon>
        <taxon>Chromatiales</taxon>
        <taxon>Chromatiaceae</taxon>
        <taxon>Thiocapsa</taxon>
    </lineage>
</organism>
<dbReference type="PRINTS" id="PR01590">
    <property type="entry name" value="HTHFIS"/>
</dbReference>
<dbReference type="SUPFAM" id="SSF46689">
    <property type="entry name" value="Homeodomain-like"/>
    <property type="match status" value="1"/>
</dbReference>
<gene>
    <name evidence="5" type="ORF">BDD21_1538</name>
</gene>
<dbReference type="EMBL" id="RBXL01000001">
    <property type="protein sequence ID" value="RKT44162.1"/>
    <property type="molecule type" value="Genomic_DNA"/>
</dbReference>
<feature type="domain" description="DNA binding HTH" evidence="4">
    <location>
        <begin position="56"/>
        <end position="95"/>
    </location>
</feature>
<name>A0A495V440_9GAMM</name>
<proteinExistence type="inferred from homology"/>
<dbReference type="PANTHER" id="PTHR47918:SF1">
    <property type="entry name" value="DNA-BINDING PROTEIN FIS"/>
    <property type="match status" value="1"/>
</dbReference>
<keyword evidence="6" id="KW-1185">Reference proteome</keyword>
<dbReference type="InterPro" id="IPR050207">
    <property type="entry name" value="Trans_regulatory_Fis"/>
</dbReference>
<reference evidence="5 6" key="1">
    <citation type="submission" date="2018-10" db="EMBL/GenBank/DDBJ databases">
        <title>Genomic Encyclopedia of Archaeal and Bacterial Type Strains, Phase II (KMG-II): from individual species to whole genera.</title>
        <authorList>
            <person name="Goeker M."/>
        </authorList>
    </citation>
    <scope>NUCLEOTIDE SEQUENCE [LARGE SCALE GENOMIC DNA]</scope>
    <source>
        <strain evidence="5 6">DSM 235</strain>
    </source>
</reference>
<dbReference type="OrthoDB" id="9802388at2"/>
<sequence length="102" mass="11197">MNSVALDTVSEPTSTGLHVVEAGRTDPLSKCVEDALRFYLENMAGHDVANLYALVLEEVERPMFETVLDHTNGNLSHAAKILGLTRATLRKRLAAHGIERAR</sequence>
<dbReference type="InterPro" id="IPR009057">
    <property type="entry name" value="Homeodomain-like_sf"/>
</dbReference>
<dbReference type="InterPro" id="IPR002197">
    <property type="entry name" value="HTH_Fis"/>
</dbReference>
<evidence type="ECO:0000256" key="2">
    <source>
        <dbReference type="ARBA" id="ARBA00023125"/>
    </source>
</evidence>
<dbReference type="Pfam" id="PF02954">
    <property type="entry name" value="HTH_8"/>
    <property type="match status" value="1"/>
</dbReference>
<evidence type="ECO:0000313" key="6">
    <source>
        <dbReference type="Proteomes" id="UP000274556"/>
    </source>
</evidence>
<comment type="similarity">
    <text evidence="1">Belongs to the transcriptional regulatory Fis family.</text>
</comment>
<dbReference type="Gene3D" id="1.10.10.60">
    <property type="entry name" value="Homeodomain-like"/>
    <property type="match status" value="1"/>
</dbReference>
<evidence type="ECO:0000256" key="1">
    <source>
        <dbReference type="ARBA" id="ARBA00008559"/>
    </source>
</evidence>
<dbReference type="AlphaFoldDB" id="A0A495V440"/>
<dbReference type="Proteomes" id="UP000274556">
    <property type="component" value="Unassembled WGS sequence"/>
</dbReference>
<evidence type="ECO:0000256" key="3">
    <source>
        <dbReference type="ARBA" id="ARBA00029540"/>
    </source>
</evidence>
<dbReference type="GO" id="GO:0006355">
    <property type="term" value="P:regulation of DNA-templated transcription"/>
    <property type="evidence" value="ECO:0007669"/>
    <property type="project" value="InterPro"/>
</dbReference>
<protein>
    <recommendedName>
        <fullName evidence="3">Putative Fis-like DNA-binding protein</fullName>
    </recommendedName>
</protein>
<evidence type="ECO:0000313" key="5">
    <source>
        <dbReference type="EMBL" id="RKT44162.1"/>
    </source>
</evidence>
<dbReference type="PRINTS" id="PR01591">
    <property type="entry name" value="DNABINDNGFIS"/>
</dbReference>
<comment type="caution">
    <text evidence="5">The sequence shown here is derived from an EMBL/GenBank/DDBJ whole genome shotgun (WGS) entry which is preliminary data.</text>
</comment>
<keyword evidence="2" id="KW-0238">DNA-binding</keyword>
<evidence type="ECO:0000259" key="4">
    <source>
        <dbReference type="Pfam" id="PF02954"/>
    </source>
</evidence>